<keyword evidence="3" id="KW-0687">Ribonucleoprotein</keyword>
<name>A0A336ML41_CULSO</name>
<proteinExistence type="inferred from homology"/>
<dbReference type="OMA" id="RENRMIA"/>
<evidence type="ECO:0000256" key="6">
    <source>
        <dbReference type="ARBA" id="ARBA00038782"/>
    </source>
</evidence>
<sequence length="260" mass="29934">MANILPKTLLRSSIPQIQFMRFRGKINIQRPQKNSYEKQRIIVGTLPIYPDPPYNQRCIQDTLNTEMKKKDLAHNPYNVIIAREVRNWFDHSKMICIFHMNPINAEEYFNARVAFHKQGMTLRSYGMNIMKLAIGGTKYETILPLFETKYCIVFSPEIKANQVLKIVKKIPQLHLMAGIAYDRYLSKNEFTGLATMPDLQMQRAQFAAILDSVGGQLVNNLQMHQTQLCSLLDLHAKGQESSEKAESSQEKTEVKETPVE</sequence>
<dbReference type="VEuPathDB" id="VectorBase:CSON001624"/>
<gene>
    <name evidence="9" type="primary">CSON001624</name>
</gene>
<dbReference type="Pfam" id="PF00466">
    <property type="entry name" value="Ribosomal_L10"/>
    <property type="match status" value="1"/>
</dbReference>
<feature type="region of interest" description="Disordered" evidence="7">
    <location>
        <begin position="240"/>
        <end position="260"/>
    </location>
</feature>
<dbReference type="Gene3D" id="3.30.70.1730">
    <property type="match status" value="1"/>
</dbReference>
<dbReference type="EMBL" id="UFQS01001257">
    <property type="protein sequence ID" value="SSX09997.1"/>
    <property type="molecule type" value="Genomic_DNA"/>
</dbReference>
<dbReference type="InterPro" id="IPR043141">
    <property type="entry name" value="Ribosomal_uL10-like_sf"/>
</dbReference>
<dbReference type="InterPro" id="IPR047865">
    <property type="entry name" value="Ribosomal_uL10_bac_type"/>
</dbReference>
<evidence type="ECO:0000256" key="4">
    <source>
        <dbReference type="ARBA" id="ARBA00035707"/>
    </source>
</evidence>
<accession>A0A336ML41</accession>
<dbReference type="EMBL" id="UFQT01001257">
    <property type="protein sequence ID" value="SSX29719.1"/>
    <property type="molecule type" value="Genomic_DNA"/>
</dbReference>
<evidence type="ECO:0000313" key="8">
    <source>
        <dbReference type="EMBL" id="SSX09997.1"/>
    </source>
</evidence>
<dbReference type="SUPFAM" id="SSF160369">
    <property type="entry name" value="Ribosomal protein L10-like"/>
    <property type="match status" value="1"/>
</dbReference>
<dbReference type="FunFam" id="3.30.70.1730:FF:000012">
    <property type="entry name" value="Mitochondrial Ribosomal Protein, Large"/>
    <property type="match status" value="1"/>
</dbReference>
<keyword evidence="2" id="KW-0689">Ribosomal protein</keyword>
<dbReference type="AlphaFoldDB" id="A0A336ML41"/>
<comment type="similarity">
    <text evidence="1">Belongs to the universal ribosomal protein uL10 family.</text>
</comment>
<organism evidence="9">
    <name type="scientific">Culicoides sonorensis</name>
    <name type="common">Biting midge</name>
    <dbReference type="NCBI Taxonomy" id="179676"/>
    <lineage>
        <taxon>Eukaryota</taxon>
        <taxon>Metazoa</taxon>
        <taxon>Ecdysozoa</taxon>
        <taxon>Arthropoda</taxon>
        <taxon>Hexapoda</taxon>
        <taxon>Insecta</taxon>
        <taxon>Pterygota</taxon>
        <taxon>Neoptera</taxon>
        <taxon>Endopterygota</taxon>
        <taxon>Diptera</taxon>
        <taxon>Nematocera</taxon>
        <taxon>Chironomoidea</taxon>
        <taxon>Ceratopogonidae</taxon>
        <taxon>Ceratopogoninae</taxon>
        <taxon>Culicoides</taxon>
        <taxon>Monoculicoides</taxon>
    </lineage>
</organism>
<reference evidence="8" key="1">
    <citation type="submission" date="2018-04" db="EMBL/GenBank/DDBJ databases">
        <authorList>
            <person name="Go L.Y."/>
            <person name="Mitchell J.A."/>
        </authorList>
    </citation>
    <scope>NUCLEOTIDE SEQUENCE</scope>
    <source>
        <tissue evidence="8">Whole organism</tissue>
    </source>
</reference>
<dbReference type="PANTHER" id="PTHR11560">
    <property type="entry name" value="39S RIBOSOMAL PROTEIN L10, MITOCHONDRIAL"/>
    <property type="match status" value="1"/>
</dbReference>
<evidence type="ECO:0000256" key="1">
    <source>
        <dbReference type="ARBA" id="ARBA00008889"/>
    </source>
</evidence>
<evidence type="ECO:0000256" key="5">
    <source>
        <dbReference type="ARBA" id="ARBA00035716"/>
    </source>
</evidence>
<dbReference type="GO" id="GO:0005840">
    <property type="term" value="C:ribosome"/>
    <property type="evidence" value="ECO:0007669"/>
    <property type="project" value="UniProtKB-KW"/>
</dbReference>
<dbReference type="GO" id="GO:1990904">
    <property type="term" value="C:ribonucleoprotein complex"/>
    <property type="evidence" value="ECO:0007669"/>
    <property type="project" value="UniProtKB-KW"/>
</dbReference>
<dbReference type="InterPro" id="IPR001790">
    <property type="entry name" value="Ribosomal_uL10"/>
</dbReference>
<evidence type="ECO:0000256" key="7">
    <source>
        <dbReference type="SAM" id="MobiDB-lite"/>
    </source>
</evidence>
<protein>
    <recommendedName>
        <fullName evidence="4">Large ribosomal subunit protein uL10m</fullName>
    </recommendedName>
    <alternativeName>
        <fullName evidence="5">39S ribosomal protein L10, mitochondrial</fullName>
    </alternativeName>
</protein>
<evidence type="ECO:0000313" key="9">
    <source>
        <dbReference type="EMBL" id="SSX29719.1"/>
    </source>
</evidence>
<reference evidence="9" key="2">
    <citation type="submission" date="2018-07" db="EMBL/GenBank/DDBJ databases">
        <authorList>
            <person name="Quirk P.G."/>
            <person name="Krulwich T.A."/>
        </authorList>
    </citation>
    <scope>NUCLEOTIDE SEQUENCE</scope>
</reference>
<evidence type="ECO:0000256" key="3">
    <source>
        <dbReference type="ARBA" id="ARBA00023274"/>
    </source>
</evidence>
<evidence type="ECO:0000256" key="2">
    <source>
        <dbReference type="ARBA" id="ARBA00022980"/>
    </source>
</evidence>
<comment type="subunit">
    <text evidence="6">Component of the mitochondrial ribosome large subunit (39S) which comprises a 16S rRNA and about 50 distinct proteins.</text>
</comment>